<evidence type="ECO:0000313" key="2">
    <source>
        <dbReference type="Proteomes" id="UP000076407"/>
    </source>
</evidence>
<organism evidence="1 2">
    <name type="scientific">Anopheles quadriannulatus</name>
    <name type="common">Mosquito</name>
    <dbReference type="NCBI Taxonomy" id="34691"/>
    <lineage>
        <taxon>Eukaryota</taxon>
        <taxon>Metazoa</taxon>
        <taxon>Ecdysozoa</taxon>
        <taxon>Arthropoda</taxon>
        <taxon>Hexapoda</taxon>
        <taxon>Insecta</taxon>
        <taxon>Pterygota</taxon>
        <taxon>Neoptera</taxon>
        <taxon>Endopterygota</taxon>
        <taxon>Diptera</taxon>
        <taxon>Nematocera</taxon>
        <taxon>Culicoidea</taxon>
        <taxon>Culicidae</taxon>
        <taxon>Anophelinae</taxon>
        <taxon>Anopheles</taxon>
    </lineage>
</organism>
<sequence length="109" mass="10601">MRRRSCITTVCGAGCRPVGGMKQYDEAGIGGVSGRSAVDGTIGGSVGSSEHDVVGVLVSFVPVTVDIGVGGVGKGGGIGAGSDDDAIGAIASTSPTVTAPITRFAQDVY</sequence>
<keyword evidence="2" id="KW-1185">Reference proteome</keyword>
<name>A0A182XQW7_ANOQN</name>
<reference evidence="1" key="1">
    <citation type="submission" date="2020-05" db="UniProtKB">
        <authorList>
            <consortium name="EnsemblMetazoa"/>
        </authorList>
    </citation>
    <scope>IDENTIFICATION</scope>
    <source>
        <strain evidence="1">SANGQUA</strain>
    </source>
</reference>
<dbReference type="VEuPathDB" id="VectorBase:AQUA014252"/>
<dbReference type="Proteomes" id="UP000076407">
    <property type="component" value="Unassembled WGS sequence"/>
</dbReference>
<evidence type="ECO:0000313" key="1">
    <source>
        <dbReference type="EnsemblMetazoa" id="AQUA014252-PA"/>
    </source>
</evidence>
<proteinExistence type="predicted"/>
<protein>
    <submittedName>
        <fullName evidence="1">Uncharacterized protein</fullName>
    </submittedName>
</protein>
<accession>A0A182XQW7</accession>
<dbReference type="AlphaFoldDB" id="A0A182XQW7"/>
<dbReference type="EnsemblMetazoa" id="AQUA014252-RA">
    <property type="protein sequence ID" value="AQUA014252-PA"/>
    <property type="gene ID" value="AQUA014252"/>
</dbReference>